<dbReference type="OrthoDB" id="118413at2"/>
<evidence type="ECO:0000256" key="1">
    <source>
        <dbReference type="ARBA" id="ARBA00006817"/>
    </source>
</evidence>
<sequence length="150" mass="16875">MLMIPPLPHDTTSLVLRRTFAASRQRVFRAWIEPEAVRHWFRPRGMGVTVTSLDARVGGSFRFDLEDGSYTAGTYLHIVQPSKLVFTWSGGVIQDRETIVTLDFLEHGPVTEVVLTHERLNTPEMRALFGGGWPSLLDALAEVLSSHLDF</sequence>
<comment type="caution">
    <text evidence="3">The sequence shown here is derived from an EMBL/GenBank/DDBJ whole genome shotgun (WGS) entry which is preliminary data.</text>
</comment>
<keyword evidence="4" id="KW-1185">Reference proteome</keyword>
<dbReference type="EMBL" id="BIFS01000001">
    <property type="protein sequence ID" value="GCE16980.1"/>
    <property type="molecule type" value="Genomic_DNA"/>
</dbReference>
<gene>
    <name evidence="3" type="ORF">KDK_07800</name>
</gene>
<evidence type="ECO:0000259" key="2">
    <source>
        <dbReference type="Pfam" id="PF08327"/>
    </source>
</evidence>
<dbReference type="Proteomes" id="UP000287188">
    <property type="component" value="Unassembled WGS sequence"/>
</dbReference>
<dbReference type="AlphaFoldDB" id="A0A402AD00"/>
<accession>A0A402AD00</accession>
<organism evidence="3 4">
    <name type="scientific">Dictyobacter kobayashii</name>
    <dbReference type="NCBI Taxonomy" id="2014872"/>
    <lineage>
        <taxon>Bacteria</taxon>
        <taxon>Bacillati</taxon>
        <taxon>Chloroflexota</taxon>
        <taxon>Ktedonobacteria</taxon>
        <taxon>Ktedonobacterales</taxon>
        <taxon>Dictyobacteraceae</taxon>
        <taxon>Dictyobacter</taxon>
    </lineage>
</organism>
<protein>
    <recommendedName>
        <fullName evidence="2">Activator of Hsp90 ATPase homologue 1/2-like C-terminal domain-containing protein</fullName>
    </recommendedName>
</protein>
<proteinExistence type="inferred from homology"/>
<comment type="similarity">
    <text evidence="1">Belongs to the AHA1 family.</text>
</comment>
<feature type="domain" description="Activator of Hsp90 ATPase homologue 1/2-like C-terminal" evidence="2">
    <location>
        <begin position="22"/>
        <end position="144"/>
    </location>
</feature>
<dbReference type="Pfam" id="PF08327">
    <property type="entry name" value="AHSA1"/>
    <property type="match status" value="1"/>
</dbReference>
<name>A0A402AD00_9CHLR</name>
<dbReference type="SUPFAM" id="SSF55961">
    <property type="entry name" value="Bet v1-like"/>
    <property type="match status" value="1"/>
</dbReference>
<dbReference type="CDD" id="cd07814">
    <property type="entry name" value="SRPBCC_CalC_Aha1-like"/>
    <property type="match status" value="1"/>
</dbReference>
<dbReference type="Gene3D" id="3.30.530.20">
    <property type="match status" value="1"/>
</dbReference>
<evidence type="ECO:0000313" key="4">
    <source>
        <dbReference type="Proteomes" id="UP000287188"/>
    </source>
</evidence>
<evidence type="ECO:0000313" key="3">
    <source>
        <dbReference type="EMBL" id="GCE16980.1"/>
    </source>
</evidence>
<reference evidence="4" key="1">
    <citation type="submission" date="2018-12" db="EMBL/GenBank/DDBJ databases">
        <title>Tengunoibacter tsumagoiensis gen. nov., sp. nov., Dictyobacter kobayashii sp. nov., D. alpinus sp. nov., and D. joshuensis sp. nov. and description of Dictyobacteraceae fam. nov. within the order Ktedonobacterales isolated from Tengu-no-mugimeshi.</title>
        <authorList>
            <person name="Wang C.M."/>
            <person name="Zheng Y."/>
            <person name="Sakai Y."/>
            <person name="Toyoda A."/>
            <person name="Minakuchi Y."/>
            <person name="Abe K."/>
            <person name="Yokota A."/>
            <person name="Yabe S."/>
        </authorList>
    </citation>
    <scope>NUCLEOTIDE SEQUENCE [LARGE SCALE GENOMIC DNA]</scope>
    <source>
        <strain evidence="4">Uno11</strain>
    </source>
</reference>
<dbReference type="InterPro" id="IPR013538">
    <property type="entry name" value="ASHA1/2-like_C"/>
</dbReference>
<dbReference type="InterPro" id="IPR023393">
    <property type="entry name" value="START-like_dom_sf"/>
</dbReference>